<dbReference type="AlphaFoldDB" id="A0A7X4HBP2"/>
<dbReference type="InterPro" id="IPR012902">
    <property type="entry name" value="N_methyl_site"/>
</dbReference>
<proteinExistence type="predicted"/>
<dbReference type="RefSeq" id="WP_161072241.1">
    <property type="nucleotide sequence ID" value="NZ_CP086370.1"/>
</dbReference>
<keyword evidence="3" id="KW-1185">Reference proteome</keyword>
<gene>
    <name evidence="2" type="ORF">GTP77_11185</name>
</gene>
<evidence type="ECO:0000256" key="1">
    <source>
        <dbReference type="SAM" id="Phobius"/>
    </source>
</evidence>
<dbReference type="EMBL" id="WWCU01000010">
    <property type="protein sequence ID" value="MYN07898.1"/>
    <property type="molecule type" value="Genomic_DNA"/>
</dbReference>
<comment type="caution">
    <text evidence="2">The sequence shown here is derived from an EMBL/GenBank/DDBJ whole genome shotgun (WGS) entry which is preliminary data.</text>
</comment>
<dbReference type="Proteomes" id="UP000450676">
    <property type="component" value="Unassembled WGS sequence"/>
</dbReference>
<protein>
    <recommendedName>
        <fullName evidence="4">Type II secretion system protein</fullName>
    </recommendedName>
</protein>
<evidence type="ECO:0000313" key="3">
    <source>
        <dbReference type="Proteomes" id="UP000450676"/>
    </source>
</evidence>
<evidence type="ECO:0008006" key="4">
    <source>
        <dbReference type="Google" id="ProtNLM"/>
    </source>
</evidence>
<keyword evidence="1" id="KW-0812">Transmembrane</keyword>
<organism evidence="2 3">
    <name type="scientific">Pseudoduganella aquatica</name>
    <dbReference type="NCBI Taxonomy" id="2660641"/>
    <lineage>
        <taxon>Bacteria</taxon>
        <taxon>Pseudomonadati</taxon>
        <taxon>Pseudomonadota</taxon>
        <taxon>Betaproteobacteria</taxon>
        <taxon>Burkholderiales</taxon>
        <taxon>Oxalobacteraceae</taxon>
        <taxon>Telluria group</taxon>
        <taxon>Pseudoduganella</taxon>
    </lineage>
</organism>
<accession>A0A7X4HBP2</accession>
<dbReference type="Pfam" id="PF07963">
    <property type="entry name" value="N_methyl"/>
    <property type="match status" value="1"/>
</dbReference>
<reference evidence="2 3" key="1">
    <citation type="submission" date="2019-12" db="EMBL/GenBank/DDBJ databases">
        <title>Novel species isolated from a subtropical stream in China.</title>
        <authorList>
            <person name="Lu H."/>
        </authorList>
    </citation>
    <scope>NUCLEOTIDE SEQUENCE [LARGE SCALE GENOMIC DNA]</scope>
    <source>
        <strain evidence="2 3">FT127W</strain>
    </source>
</reference>
<sequence>MFIKRRQRGLTMVELIIFIVIVGVAVVGVLQVITVSNRSSTDPARRKQAMAIAESLMEEVRLAPFTACDGADPAMETPGAACAVAEGVGPELGNSRPYDNVNDYVAAFGSPATYTTDVVGNSFPTGYAATVTIVEDSAFGPAGARVPQNLALRITVRVAYGSENVVLESYRARYTPQNLPVSPPSPL</sequence>
<feature type="transmembrane region" description="Helical" evidence="1">
    <location>
        <begin position="12"/>
        <end position="33"/>
    </location>
</feature>
<keyword evidence="1" id="KW-1133">Transmembrane helix</keyword>
<keyword evidence="1" id="KW-0472">Membrane</keyword>
<evidence type="ECO:0000313" key="2">
    <source>
        <dbReference type="EMBL" id="MYN07898.1"/>
    </source>
</evidence>
<name>A0A7X4HBP2_9BURK</name>